<evidence type="ECO:0000313" key="2">
    <source>
        <dbReference type="Proteomes" id="UP000033551"/>
    </source>
</evidence>
<gene>
    <name evidence="1" type="ORF">VR44_33780</name>
</gene>
<protein>
    <submittedName>
        <fullName evidence="1">Uncharacterized protein</fullName>
    </submittedName>
</protein>
<evidence type="ECO:0000313" key="1">
    <source>
        <dbReference type="EMBL" id="KJY24983.1"/>
    </source>
</evidence>
<dbReference type="Proteomes" id="UP000033551">
    <property type="component" value="Unassembled WGS sequence"/>
</dbReference>
<name>A0A0F4IU34_9ACTN</name>
<dbReference type="RefSeq" id="WP_045951456.1">
    <property type="nucleotide sequence ID" value="NZ_JZWV01001140.1"/>
</dbReference>
<dbReference type="EMBL" id="JZWV01001140">
    <property type="protein sequence ID" value="KJY24983.1"/>
    <property type="molecule type" value="Genomic_DNA"/>
</dbReference>
<proteinExistence type="predicted"/>
<reference evidence="1 2" key="1">
    <citation type="submission" date="2015-02" db="EMBL/GenBank/DDBJ databases">
        <authorList>
            <person name="Ju K.-S."/>
            <person name="Doroghazi J.R."/>
            <person name="Metcalf W."/>
        </authorList>
    </citation>
    <scope>NUCLEOTIDE SEQUENCE [LARGE SCALE GENOMIC DNA]</scope>
    <source>
        <strain evidence="1 2">NRRL ISP-5550</strain>
    </source>
</reference>
<dbReference type="InterPro" id="IPR012674">
    <property type="entry name" value="Calycin"/>
</dbReference>
<accession>A0A0F4IU34</accession>
<dbReference type="AlphaFoldDB" id="A0A0F4IU34"/>
<dbReference type="SUPFAM" id="SSF50814">
    <property type="entry name" value="Lipocalins"/>
    <property type="match status" value="1"/>
</dbReference>
<sequence>MPLWGVEGISVLSAEGDHKLVQTFTSDDREAKFVHESTDSGMTVIVSCHGKTAVQKFKRSA</sequence>
<organism evidence="1 2">
    <name type="scientific">Streptomyces katrae</name>
    <dbReference type="NCBI Taxonomy" id="68223"/>
    <lineage>
        <taxon>Bacteria</taxon>
        <taxon>Bacillati</taxon>
        <taxon>Actinomycetota</taxon>
        <taxon>Actinomycetes</taxon>
        <taxon>Kitasatosporales</taxon>
        <taxon>Streptomycetaceae</taxon>
        <taxon>Streptomyces</taxon>
    </lineage>
</organism>
<dbReference type="PATRIC" id="fig|68223.7.peg.3678"/>
<comment type="caution">
    <text evidence="1">The sequence shown here is derived from an EMBL/GenBank/DDBJ whole genome shotgun (WGS) entry which is preliminary data.</text>
</comment>
<keyword evidence="2" id="KW-1185">Reference proteome</keyword>
<dbReference type="Gene3D" id="2.40.128.20">
    <property type="match status" value="1"/>
</dbReference>